<dbReference type="InterPro" id="IPR036236">
    <property type="entry name" value="Znf_C2H2_sf"/>
</dbReference>
<keyword evidence="2" id="KW-0677">Repeat</keyword>
<evidence type="ECO:0000256" key="4">
    <source>
        <dbReference type="ARBA" id="ARBA00022833"/>
    </source>
</evidence>
<dbReference type="STRING" id="104452.A0A0L7LNQ4"/>
<gene>
    <name evidence="7" type="ORF">OBRU01_05333</name>
</gene>
<name>A0A0L7LNQ4_OPEBR</name>
<feature type="domain" description="C2H2-type" evidence="6">
    <location>
        <begin position="678"/>
        <end position="706"/>
    </location>
</feature>
<dbReference type="InterPro" id="IPR013087">
    <property type="entry name" value="Znf_C2H2_type"/>
</dbReference>
<feature type="domain" description="C2H2-type" evidence="6">
    <location>
        <begin position="763"/>
        <end position="786"/>
    </location>
</feature>
<keyword evidence="1" id="KW-0479">Metal-binding</keyword>
<dbReference type="EMBL" id="JTDY01000510">
    <property type="protein sequence ID" value="KOB76846.1"/>
    <property type="molecule type" value="Genomic_DNA"/>
</dbReference>
<feature type="domain" description="C2H2-type" evidence="6">
    <location>
        <begin position="360"/>
        <end position="388"/>
    </location>
</feature>
<dbReference type="SUPFAM" id="SSF52833">
    <property type="entry name" value="Thioredoxin-like"/>
    <property type="match status" value="1"/>
</dbReference>
<dbReference type="PROSITE" id="PS50157">
    <property type="entry name" value="ZINC_FINGER_C2H2_2"/>
    <property type="match status" value="11"/>
</dbReference>
<evidence type="ECO:0000313" key="8">
    <source>
        <dbReference type="Proteomes" id="UP000037510"/>
    </source>
</evidence>
<feature type="domain" description="C2H2-type" evidence="6">
    <location>
        <begin position="631"/>
        <end position="659"/>
    </location>
</feature>
<feature type="domain" description="C2H2-type" evidence="6">
    <location>
        <begin position="792"/>
        <end position="820"/>
    </location>
</feature>
<comment type="caution">
    <text evidence="7">The sequence shown here is derived from an EMBL/GenBank/DDBJ whole genome shotgun (WGS) entry which is preliminary data.</text>
</comment>
<dbReference type="SMART" id="SM00355">
    <property type="entry name" value="ZnF_C2H2"/>
    <property type="match status" value="20"/>
</dbReference>
<keyword evidence="3 5" id="KW-0863">Zinc-finger</keyword>
<dbReference type="Proteomes" id="UP000037510">
    <property type="component" value="Unassembled WGS sequence"/>
</dbReference>
<dbReference type="GO" id="GO:0008270">
    <property type="term" value="F:zinc ion binding"/>
    <property type="evidence" value="ECO:0007669"/>
    <property type="project" value="UniProtKB-KW"/>
</dbReference>
<dbReference type="Pfam" id="PF00096">
    <property type="entry name" value="zf-C2H2"/>
    <property type="match status" value="3"/>
</dbReference>
<dbReference type="Gene3D" id="3.40.30.10">
    <property type="entry name" value="Glutaredoxin"/>
    <property type="match status" value="1"/>
</dbReference>
<dbReference type="PANTHER" id="PTHR24379:SF121">
    <property type="entry name" value="C2H2-TYPE DOMAIN-CONTAINING PROTEIN"/>
    <property type="match status" value="1"/>
</dbReference>
<proteinExistence type="predicted"/>
<protein>
    <submittedName>
        <fullName evidence="7">Putative zinc finger protein 91</fullName>
    </submittedName>
</protein>
<keyword evidence="8" id="KW-1185">Reference proteome</keyword>
<feature type="domain" description="C2H2-type" evidence="6">
    <location>
        <begin position="707"/>
        <end position="734"/>
    </location>
</feature>
<feature type="domain" description="C2H2-type" evidence="6">
    <location>
        <begin position="735"/>
        <end position="762"/>
    </location>
</feature>
<dbReference type="FunFam" id="3.30.160.60:FF:000446">
    <property type="entry name" value="Zinc finger protein"/>
    <property type="match status" value="1"/>
</dbReference>
<feature type="domain" description="C2H2-type" evidence="6">
    <location>
        <begin position="275"/>
        <end position="303"/>
    </location>
</feature>
<organism evidence="7 8">
    <name type="scientific">Operophtera brumata</name>
    <name type="common">Winter moth</name>
    <name type="synonym">Phalaena brumata</name>
    <dbReference type="NCBI Taxonomy" id="104452"/>
    <lineage>
        <taxon>Eukaryota</taxon>
        <taxon>Metazoa</taxon>
        <taxon>Ecdysozoa</taxon>
        <taxon>Arthropoda</taxon>
        <taxon>Hexapoda</taxon>
        <taxon>Insecta</taxon>
        <taxon>Pterygota</taxon>
        <taxon>Neoptera</taxon>
        <taxon>Endopterygota</taxon>
        <taxon>Lepidoptera</taxon>
        <taxon>Glossata</taxon>
        <taxon>Ditrysia</taxon>
        <taxon>Geometroidea</taxon>
        <taxon>Geometridae</taxon>
        <taxon>Larentiinae</taxon>
        <taxon>Operophtera</taxon>
    </lineage>
</organism>
<keyword evidence="4" id="KW-0862">Zinc</keyword>
<dbReference type="InterPro" id="IPR036249">
    <property type="entry name" value="Thioredoxin-like_sf"/>
</dbReference>
<dbReference type="GO" id="GO:0005634">
    <property type="term" value="C:nucleus"/>
    <property type="evidence" value="ECO:0007669"/>
    <property type="project" value="UniProtKB-ARBA"/>
</dbReference>
<evidence type="ECO:0000313" key="7">
    <source>
        <dbReference type="EMBL" id="KOB76846.1"/>
    </source>
</evidence>
<evidence type="ECO:0000256" key="1">
    <source>
        <dbReference type="ARBA" id="ARBA00022723"/>
    </source>
</evidence>
<accession>A0A0L7LNQ4</accession>
<evidence type="ECO:0000256" key="2">
    <source>
        <dbReference type="ARBA" id="ARBA00022737"/>
    </source>
</evidence>
<reference evidence="7 8" key="1">
    <citation type="journal article" date="2015" name="Genome Biol. Evol.">
        <title>The genome of winter moth (Operophtera brumata) provides a genomic perspective on sexual dimorphism and phenology.</title>
        <authorList>
            <person name="Derks M.F."/>
            <person name="Smit S."/>
            <person name="Salis L."/>
            <person name="Schijlen E."/>
            <person name="Bossers A."/>
            <person name="Mateman C."/>
            <person name="Pijl A.S."/>
            <person name="de Ridder D."/>
            <person name="Groenen M.A."/>
            <person name="Visser M.E."/>
            <person name="Megens H.J."/>
        </authorList>
    </citation>
    <scope>NUCLEOTIDE SEQUENCE [LARGE SCALE GENOMIC DNA]</scope>
    <source>
        <strain evidence="7">WM2013NL</strain>
        <tissue evidence="7">Head and thorax</tissue>
    </source>
</reference>
<dbReference type="PROSITE" id="PS00028">
    <property type="entry name" value="ZINC_FINGER_C2H2_1"/>
    <property type="match status" value="11"/>
</dbReference>
<sequence length="1031" mass="118388">MIYLVGRNRICLALFCSNPEEKISNEKRIDGRYTWFQVDEDATLPPGLCCACAEDAVTAAKFKHLCEKSAQRWNEAITYLSKINIESEDKTLFFMCEENDMIVCESRVDNVESAVTTLECLKKAERKKKLKRKEFACACPYCDKQFQALDILNDHLKHGQKRVCCECGLILDKSEMSMHLRDTHEIETVDCNVCHDLFSSYDDANWHVMKYHGPDTFTCKNCGRGYRNERGLRAHWYSHSLFNCVACGQSFENNRCYRHHKSNCKSKLTSEFNIFECNDCGLQYDKKPSLKIHIVQKHLNVLPFVCQACGKRTSTLAHLRSHEKIHDKDRKTLECHCGAKFRTALGHRLHMMVHSGVKPYKCTQCEDSFISASRRLDHMKRRHKSTQDMAHGCDQCPARFIRPWELKKHYMLWHSSLVKEESACPRGVCVACAGAALAAQEFRLFVQNAQKMWLKALANLARVPSEFTENAKSICAFMSQNDVTMEIYKDFAGGEPGTVVNRSKSKMNKKYDRKPRVVRNGPMTSCPDCRKCFSSPYLLQMHLRNSDRKDACLTCGVVLTRGAEFKKHLEVVHKETPFLCKECPTVLTTEADLNKHEESAHKEGALTCNACGRSFTRLSSLNNHVQMHVVLACRRCGSQFTNRSCYREHRSFCEPNAKPLSKTVPRNRRSNIRDPGHYTCDYCQKSYTCRPQLKNHILWIHMDHRPHQCSWCGKRFYTAARLTEHSVVHTRIRKFECDICGLKLVSKSAVIYHRRRHTGEKPYVCDDCGAAFISSSRRLEHAKRKHNKGIRFQCSECPGSFVRKRELEKHAEKHHKGSTVILTSDLRQLLKPYYWVNILMSISYVTCKRTGVICKYLFLESDCELDSRETEILFFLIIVVMLRTKKAGSVTMVNYLSSSLLFPEPTYSGPEHVTYFRGPQTLDEELKKHKGTTWLVCLYAAWHPACVTFAPVFAELSASYALDNLNRQLPTVLMLTDGAERARRPQADSTGKLQKFLFSKDNTKAAFDLDDLYQACKEKLAGATTDAKKTN</sequence>
<dbReference type="Gene3D" id="3.30.160.60">
    <property type="entry name" value="Classic Zinc Finger"/>
    <property type="match status" value="8"/>
</dbReference>
<dbReference type="AlphaFoldDB" id="A0A0L7LNQ4"/>
<evidence type="ECO:0000256" key="3">
    <source>
        <dbReference type="ARBA" id="ARBA00022771"/>
    </source>
</evidence>
<feature type="domain" description="C2H2-type" evidence="6">
    <location>
        <begin position="606"/>
        <end position="628"/>
    </location>
</feature>
<evidence type="ECO:0000256" key="5">
    <source>
        <dbReference type="PROSITE-ProRule" id="PRU00042"/>
    </source>
</evidence>
<dbReference type="SUPFAM" id="SSF57667">
    <property type="entry name" value="beta-beta-alpha zinc fingers"/>
    <property type="match status" value="9"/>
</dbReference>
<dbReference type="Pfam" id="PF13894">
    <property type="entry name" value="zf-C2H2_4"/>
    <property type="match status" value="1"/>
</dbReference>
<feature type="domain" description="C2H2-type" evidence="6">
    <location>
        <begin position="217"/>
        <end position="240"/>
    </location>
</feature>
<dbReference type="PANTHER" id="PTHR24379">
    <property type="entry name" value="KRAB AND ZINC FINGER DOMAIN-CONTAINING"/>
    <property type="match status" value="1"/>
</dbReference>
<feature type="domain" description="C2H2-type" evidence="6">
    <location>
        <begin position="304"/>
        <end position="331"/>
    </location>
</feature>
<evidence type="ECO:0000259" key="6">
    <source>
        <dbReference type="PROSITE" id="PS50157"/>
    </source>
</evidence>